<dbReference type="Gene3D" id="3.30.300.210">
    <property type="entry name" value="Nutrient germinant receptor protein C, domain 3"/>
    <property type="match status" value="1"/>
</dbReference>
<evidence type="ECO:0000256" key="5">
    <source>
        <dbReference type="ARBA" id="ARBA00023136"/>
    </source>
</evidence>
<gene>
    <name evidence="11" type="primary">yfkR</name>
    <name evidence="11" type="ORF">J40TS1_15330</name>
</gene>
<dbReference type="GO" id="GO:0016020">
    <property type="term" value="C:membrane"/>
    <property type="evidence" value="ECO:0007669"/>
    <property type="project" value="UniProtKB-SubCell"/>
</dbReference>
<dbReference type="InterPro" id="IPR057336">
    <property type="entry name" value="GerAC_N"/>
</dbReference>
<comment type="similarity">
    <text evidence="2">Belongs to the GerABKC lipoprotein family.</text>
</comment>
<evidence type="ECO:0000256" key="8">
    <source>
        <dbReference type="SAM" id="SignalP"/>
    </source>
</evidence>
<evidence type="ECO:0000259" key="10">
    <source>
        <dbReference type="Pfam" id="PF25198"/>
    </source>
</evidence>
<evidence type="ECO:0000256" key="7">
    <source>
        <dbReference type="ARBA" id="ARBA00023288"/>
    </source>
</evidence>
<dbReference type="InterPro" id="IPR008844">
    <property type="entry name" value="Spore_GerAC-like"/>
</dbReference>
<comment type="caution">
    <text evidence="11">The sequence shown here is derived from an EMBL/GenBank/DDBJ whole genome shotgun (WGS) entry which is preliminary data.</text>
</comment>
<keyword evidence="3" id="KW-0309">Germination</keyword>
<dbReference type="EMBL" id="BOSE01000002">
    <property type="protein sequence ID" value="GIP15891.1"/>
    <property type="molecule type" value="Genomic_DNA"/>
</dbReference>
<dbReference type="InterPro" id="IPR038501">
    <property type="entry name" value="Spore_GerAC_C_sf"/>
</dbReference>
<name>A0A920CWF7_9BACL</name>
<keyword evidence="12" id="KW-1185">Reference proteome</keyword>
<evidence type="ECO:0000256" key="3">
    <source>
        <dbReference type="ARBA" id="ARBA00022544"/>
    </source>
</evidence>
<dbReference type="NCBIfam" id="TIGR02887">
    <property type="entry name" value="spore_ger_x_C"/>
    <property type="match status" value="1"/>
</dbReference>
<dbReference type="PANTHER" id="PTHR35789">
    <property type="entry name" value="SPORE GERMINATION PROTEIN B3"/>
    <property type="match status" value="1"/>
</dbReference>
<dbReference type="InterPro" id="IPR046953">
    <property type="entry name" value="Spore_GerAC-like_C"/>
</dbReference>
<dbReference type="AlphaFoldDB" id="A0A920CWF7"/>
<protein>
    <submittedName>
        <fullName evidence="11">Spore germination protein YfkR</fullName>
    </submittedName>
</protein>
<evidence type="ECO:0000313" key="11">
    <source>
        <dbReference type="EMBL" id="GIP15891.1"/>
    </source>
</evidence>
<feature type="domain" description="Spore germination GerAC-like C-terminal" evidence="9">
    <location>
        <begin position="210"/>
        <end position="375"/>
    </location>
</feature>
<feature type="domain" description="Spore germination protein N-terminal" evidence="10">
    <location>
        <begin position="20"/>
        <end position="190"/>
    </location>
</feature>
<keyword evidence="4 8" id="KW-0732">Signal</keyword>
<keyword evidence="7" id="KW-0449">Lipoprotein</keyword>
<proteinExistence type="inferred from homology"/>
<dbReference type="Proteomes" id="UP000683139">
    <property type="component" value="Unassembled WGS sequence"/>
</dbReference>
<keyword evidence="6" id="KW-0564">Palmitate</keyword>
<dbReference type="PANTHER" id="PTHR35789:SF1">
    <property type="entry name" value="SPORE GERMINATION PROTEIN B3"/>
    <property type="match status" value="1"/>
</dbReference>
<dbReference type="PROSITE" id="PS51257">
    <property type="entry name" value="PROKAR_LIPOPROTEIN"/>
    <property type="match status" value="1"/>
</dbReference>
<accession>A0A920CWF7</accession>
<evidence type="ECO:0000313" key="12">
    <source>
        <dbReference type="Proteomes" id="UP000683139"/>
    </source>
</evidence>
<dbReference type="Pfam" id="PF25198">
    <property type="entry name" value="Spore_GerAC_N"/>
    <property type="match status" value="1"/>
</dbReference>
<dbReference type="RefSeq" id="WP_213514153.1">
    <property type="nucleotide sequence ID" value="NZ_BOSE01000002.1"/>
</dbReference>
<evidence type="ECO:0000256" key="6">
    <source>
        <dbReference type="ARBA" id="ARBA00023139"/>
    </source>
</evidence>
<dbReference type="Pfam" id="PF05504">
    <property type="entry name" value="Spore_GerAC"/>
    <property type="match status" value="1"/>
</dbReference>
<feature type="signal peptide" evidence="8">
    <location>
        <begin position="1"/>
        <end position="20"/>
    </location>
</feature>
<sequence>MRKLLLILLFMLLLTGCWSSQELNDQAFVSVIIVDKTEEGVEVTLGLPLTNNMAVGDAGGQSLGNQQFGFFSRTATTFEDALQKVQGDLSRKANFGQNRNIIFGRAYAESGISPILEFSSNNPFLRLNTNLFMVDGYAKDEVTKATVVSERFLATILNKYIEQQTSMQTTVRDLIISNTSGGDGLIPILKFSQISEGAVVGTASTVGTGGAGIFRNGKLIEPLLTPEQTSGAKSIRNQLRQYYYSVASPTDGNTVGFYSTIVNVKTRITRKENKYHVIVNPTSEVLVLSNNSNIDFSQYEQTRMMEKKIEEFGDNMLRETMSIIQQTGADVFHFDRYFSAKYPREFNKIQADWREFYRDQLVVDIKNVINLRRKGSVVRSFRNKHQSAHEKEGSEQ</sequence>
<dbReference type="GO" id="GO:0009847">
    <property type="term" value="P:spore germination"/>
    <property type="evidence" value="ECO:0007669"/>
    <property type="project" value="InterPro"/>
</dbReference>
<organism evidence="11 12">
    <name type="scientific">Paenibacillus montaniterrae</name>
    <dbReference type="NCBI Taxonomy" id="429341"/>
    <lineage>
        <taxon>Bacteria</taxon>
        <taxon>Bacillati</taxon>
        <taxon>Bacillota</taxon>
        <taxon>Bacilli</taxon>
        <taxon>Bacillales</taxon>
        <taxon>Paenibacillaceae</taxon>
        <taxon>Paenibacillus</taxon>
    </lineage>
</organism>
<evidence type="ECO:0000256" key="2">
    <source>
        <dbReference type="ARBA" id="ARBA00007886"/>
    </source>
</evidence>
<evidence type="ECO:0000259" key="9">
    <source>
        <dbReference type="Pfam" id="PF05504"/>
    </source>
</evidence>
<evidence type="ECO:0000256" key="4">
    <source>
        <dbReference type="ARBA" id="ARBA00022729"/>
    </source>
</evidence>
<keyword evidence="5" id="KW-0472">Membrane</keyword>
<reference evidence="11" key="1">
    <citation type="submission" date="2021-03" db="EMBL/GenBank/DDBJ databases">
        <title>Antimicrobial resistance genes in bacteria isolated from Japanese honey, and their potential for conferring macrolide and lincosamide resistance in the American foulbrood pathogen Paenibacillus larvae.</title>
        <authorList>
            <person name="Okamoto M."/>
            <person name="Kumagai M."/>
            <person name="Kanamori H."/>
            <person name="Takamatsu D."/>
        </authorList>
    </citation>
    <scope>NUCLEOTIDE SEQUENCE</scope>
    <source>
        <strain evidence="11">J40TS1</strain>
    </source>
</reference>
<feature type="chain" id="PRO_5039329552" evidence="8">
    <location>
        <begin position="21"/>
        <end position="396"/>
    </location>
</feature>
<evidence type="ECO:0000256" key="1">
    <source>
        <dbReference type="ARBA" id="ARBA00004635"/>
    </source>
</evidence>
<comment type="subcellular location">
    <subcellularLocation>
        <location evidence="1">Membrane</location>
        <topology evidence="1">Lipid-anchor</topology>
    </subcellularLocation>
</comment>